<dbReference type="Proteomes" id="UP000070513">
    <property type="component" value="Unassembled WGS sequence"/>
</dbReference>
<feature type="transmembrane region" description="Helical" evidence="1">
    <location>
        <begin position="40"/>
        <end position="58"/>
    </location>
</feature>
<evidence type="ECO:0000313" key="3">
    <source>
        <dbReference type="EMBL" id="MFN1218993.1"/>
    </source>
</evidence>
<reference evidence="2 4" key="3">
    <citation type="journal article" date="2016" name="Genome Announc.">
        <title>Draft Genome Sequence of a Biocontrol Rhizobacterium, Chryseobacterium kwangjuense Strain KJ1R5, Isolated from Pepper (Capsicum annuum).</title>
        <authorList>
            <person name="Jeong J.J."/>
            <person name="Park H."/>
            <person name="Park B.H."/>
            <person name="Mannaa M."/>
            <person name="Sang M.K."/>
            <person name="Choi I.G."/>
            <person name="Kim K.D."/>
        </authorList>
    </citation>
    <scope>NUCLEOTIDE SEQUENCE [LARGE SCALE GENOMIC DNA]</scope>
    <source>
        <strain evidence="2 4">KJ1R5</strain>
    </source>
</reference>
<organism evidence="2 4">
    <name type="scientific">Chryseobacterium kwangjuense</name>
    <dbReference type="NCBI Taxonomy" id="267125"/>
    <lineage>
        <taxon>Bacteria</taxon>
        <taxon>Pseudomonadati</taxon>
        <taxon>Bacteroidota</taxon>
        <taxon>Flavobacteriia</taxon>
        <taxon>Flavobacteriales</taxon>
        <taxon>Weeksellaceae</taxon>
        <taxon>Chryseobacterium group</taxon>
        <taxon>Chryseobacterium</taxon>
    </lineage>
</organism>
<dbReference type="EMBL" id="LPUR01000016">
    <property type="protein sequence ID" value="KXH80988.1"/>
    <property type="molecule type" value="Genomic_DNA"/>
</dbReference>
<feature type="transmembrane region" description="Helical" evidence="1">
    <location>
        <begin position="64"/>
        <end position="81"/>
    </location>
</feature>
<proteinExistence type="predicted"/>
<protein>
    <recommendedName>
        <fullName evidence="6">DUF2306 domain-containing protein</fullName>
    </recommendedName>
</protein>
<keyword evidence="1" id="KW-0472">Membrane</keyword>
<feature type="transmembrane region" description="Helical" evidence="1">
    <location>
        <begin position="6"/>
        <end position="28"/>
    </location>
</feature>
<feature type="transmembrane region" description="Helical" evidence="1">
    <location>
        <begin position="93"/>
        <end position="112"/>
    </location>
</feature>
<keyword evidence="5" id="KW-1185">Reference proteome</keyword>
<reference evidence="3 5" key="4">
    <citation type="submission" date="2024-12" db="EMBL/GenBank/DDBJ databases">
        <title>Draft genome sequence of Chryseobacterium kwangjuense AG447.</title>
        <authorList>
            <person name="Cheptsov V.S."/>
            <person name="Belov A."/>
            <person name="Zavarzina A.G."/>
        </authorList>
    </citation>
    <scope>NUCLEOTIDE SEQUENCE [LARGE SCALE GENOMIC DNA]</scope>
    <source>
        <strain evidence="3 5">AG447</strain>
    </source>
</reference>
<dbReference type="RefSeq" id="WP_062652170.1">
    <property type="nucleotide sequence ID" value="NZ_JBJXVJ010000004.1"/>
</dbReference>
<reference evidence="4" key="1">
    <citation type="submission" date="2015-12" db="EMBL/GenBank/DDBJ databases">
        <title>Genome sequence of a biocontrol rhizobacterium Chryseobacterium kwangjuense strain KJ1R5 isolated from pepper (Capsicum annuum L.).</title>
        <authorList>
            <person name="Jeong J.-J."/>
            <person name="Park H."/>
            <person name="Mannaa M."/>
            <person name="Sang M.K."/>
            <person name="Choi I.-G."/>
            <person name="Kim K.D."/>
        </authorList>
    </citation>
    <scope>NUCLEOTIDE SEQUENCE [LARGE SCALE GENOMIC DNA]</scope>
    <source>
        <strain evidence="4">KJ1R5</strain>
    </source>
</reference>
<keyword evidence="1" id="KW-1133">Transmembrane helix</keyword>
<evidence type="ECO:0000256" key="1">
    <source>
        <dbReference type="SAM" id="Phobius"/>
    </source>
</evidence>
<gene>
    <name evidence="3" type="ORF">ACKW6Q_18650</name>
    <name evidence="2" type="ORF">AU378_14765</name>
</gene>
<dbReference type="OrthoDB" id="713921at2"/>
<accession>A0A135W7T3</accession>
<evidence type="ECO:0000313" key="5">
    <source>
        <dbReference type="Proteomes" id="UP001634154"/>
    </source>
</evidence>
<evidence type="ECO:0008006" key="6">
    <source>
        <dbReference type="Google" id="ProtNLM"/>
    </source>
</evidence>
<name>A0A135W7T3_9FLAO</name>
<keyword evidence="1" id="KW-0812">Transmembrane</keyword>
<evidence type="ECO:0000313" key="4">
    <source>
        <dbReference type="Proteomes" id="UP000070513"/>
    </source>
</evidence>
<feature type="transmembrane region" description="Helical" evidence="1">
    <location>
        <begin position="132"/>
        <end position="150"/>
    </location>
</feature>
<evidence type="ECO:0000313" key="2">
    <source>
        <dbReference type="EMBL" id="KXH80988.1"/>
    </source>
</evidence>
<dbReference type="EMBL" id="JBJXVJ010000004">
    <property type="protein sequence ID" value="MFN1218993.1"/>
    <property type="molecule type" value="Genomic_DNA"/>
</dbReference>
<reference evidence="2" key="2">
    <citation type="submission" date="2015-12" db="EMBL/GenBank/DDBJ databases">
        <authorList>
            <person name="Shamseldin A."/>
            <person name="Moawad H."/>
            <person name="Abd El-Rahim W.M."/>
            <person name="Sadowsky M.J."/>
        </authorList>
    </citation>
    <scope>NUCLEOTIDE SEQUENCE</scope>
    <source>
        <strain evidence="2">KJ1R5</strain>
    </source>
</reference>
<comment type="caution">
    <text evidence="2">The sequence shown here is derived from an EMBL/GenBank/DDBJ whole genome shotgun (WGS) entry which is preliminary data.</text>
</comment>
<dbReference type="AlphaFoldDB" id="A0A135W7T3"/>
<dbReference type="Proteomes" id="UP001634154">
    <property type="component" value="Unassembled WGS sequence"/>
</dbReference>
<sequence length="168" mass="18347">MGLSALGIFHTIIGIAALAGAIAGFIRFGKINLGVTSGKLYFYGTMVTSLTSLGISKHGGFNPGHIFSIFIIVLIGVAYFLHLKKKGNTKVRYFENFLLSFSFFLSLVPTVNETFTRVPLGHPLASGINDPIIGKTLLILFVLFIAGSVLQFRKQKNINKPTSFYMEP</sequence>